<reference evidence="12" key="1">
    <citation type="submission" date="2016-12" db="EMBL/GenBank/DDBJ databases">
        <authorList>
            <person name="Meng X."/>
        </authorList>
    </citation>
    <scope>NUCLEOTIDE SEQUENCE [LARGE SCALE GENOMIC DNA]</scope>
    <source>
        <strain evidence="12">DSM 19116</strain>
    </source>
</reference>
<keyword evidence="10" id="KW-0813">Transport</keyword>
<evidence type="ECO:0000256" key="10">
    <source>
        <dbReference type="HAMAP-Rule" id="MF_00454"/>
    </source>
</evidence>
<comment type="activity regulation">
    <text evidence="10">Na(+) is not transported, but it plays an essential structural role and its presence is essential for fluoride channel function.</text>
</comment>
<dbReference type="GO" id="GO:0046872">
    <property type="term" value="F:metal ion binding"/>
    <property type="evidence" value="ECO:0007669"/>
    <property type="project" value="UniProtKB-KW"/>
</dbReference>
<gene>
    <name evidence="10" type="primary">fluC</name>
    <name evidence="10" type="synonym">crcB</name>
    <name evidence="11" type="ORF">BSZ39_10865</name>
</gene>
<proteinExistence type="inferred from homology"/>
<evidence type="ECO:0000256" key="8">
    <source>
        <dbReference type="ARBA" id="ARBA00035585"/>
    </source>
</evidence>
<feature type="binding site" evidence="10">
    <location>
        <position position="56"/>
    </location>
    <ligand>
        <name>Na(+)</name>
        <dbReference type="ChEBI" id="CHEBI:29101"/>
        <note>structural</note>
    </ligand>
</feature>
<evidence type="ECO:0000256" key="5">
    <source>
        <dbReference type="ARBA" id="ARBA00023136"/>
    </source>
</evidence>
<evidence type="ECO:0000256" key="3">
    <source>
        <dbReference type="ARBA" id="ARBA00022692"/>
    </source>
</evidence>
<dbReference type="Proteomes" id="UP000185628">
    <property type="component" value="Unassembled WGS sequence"/>
</dbReference>
<evidence type="ECO:0000256" key="9">
    <source>
        <dbReference type="ARBA" id="ARBA00049940"/>
    </source>
</evidence>
<evidence type="ECO:0000256" key="6">
    <source>
        <dbReference type="ARBA" id="ARBA00023303"/>
    </source>
</evidence>
<keyword evidence="10" id="KW-0915">Sodium</keyword>
<protein>
    <recommendedName>
        <fullName evidence="10">Fluoride-specific ion channel FluC</fullName>
    </recommendedName>
</protein>
<dbReference type="InterPro" id="IPR003691">
    <property type="entry name" value="FluC"/>
</dbReference>
<feature type="transmembrane region" description="Helical" evidence="10">
    <location>
        <begin position="20"/>
        <end position="37"/>
    </location>
</feature>
<evidence type="ECO:0000256" key="4">
    <source>
        <dbReference type="ARBA" id="ARBA00022989"/>
    </source>
</evidence>
<dbReference type="GO" id="GO:0062054">
    <property type="term" value="F:fluoride channel activity"/>
    <property type="evidence" value="ECO:0007669"/>
    <property type="project" value="UniProtKB-UniRule"/>
</dbReference>
<comment type="subcellular location">
    <subcellularLocation>
        <location evidence="1 10">Cell membrane</location>
        <topology evidence="1 10">Multi-pass membrane protein</topology>
    </subcellularLocation>
</comment>
<name>A0A1Q5PZX5_9ACTO</name>
<feature type="binding site" evidence="10">
    <location>
        <position position="53"/>
    </location>
    <ligand>
        <name>Na(+)</name>
        <dbReference type="ChEBI" id="CHEBI:29101"/>
        <note>structural</note>
    </ligand>
</feature>
<keyword evidence="10" id="KW-0406">Ion transport</keyword>
<dbReference type="HAMAP" id="MF_00454">
    <property type="entry name" value="FluC"/>
    <property type="match status" value="1"/>
</dbReference>
<keyword evidence="10" id="KW-0479">Metal-binding</keyword>
<comment type="catalytic activity">
    <reaction evidence="8">
        <text>fluoride(in) = fluoride(out)</text>
        <dbReference type="Rhea" id="RHEA:76159"/>
        <dbReference type="ChEBI" id="CHEBI:17051"/>
    </reaction>
    <physiologicalReaction direction="left-to-right" evidence="8">
        <dbReference type="Rhea" id="RHEA:76160"/>
    </physiologicalReaction>
</comment>
<keyword evidence="12" id="KW-1185">Reference proteome</keyword>
<accession>A0A1Q5PZX5</accession>
<dbReference type="EMBL" id="MQVR01000080">
    <property type="protein sequence ID" value="OKL53188.1"/>
    <property type="molecule type" value="Genomic_DNA"/>
</dbReference>
<keyword evidence="2 10" id="KW-1003">Cell membrane</keyword>
<evidence type="ECO:0000256" key="1">
    <source>
        <dbReference type="ARBA" id="ARBA00004651"/>
    </source>
</evidence>
<keyword evidence="6 10" id="KW-0407">Ion channel</keyword>
<feature type="transmembrane region" description="Helical" evidence="10">
    <location>
        <begin position="75"/>
        <end position="98"/>
    </location>
</feature>
<organism evidence="11 12">
    <name type="scientific">Bowdeniella nasicola</name>
    <dbReference type="NCBI Taxonomy" id="208480"/>
    <lineage>
        <taxon>Bacteria</taxon>
        <taxon>Bacillati</taxon>
        <taxon>Actinomycetota</taxon>
        <taxon>Actinomycetes</taxon>
        <taxon>Actinomycetales</taxon>
        <taxon>Actinomycetaceae</taxon>
        <taxon>Bowdeniella</taxon>
    </lineage>
</organism>
<keyword evidence="4 10" id="KW-1133">Transmembrane helix</keyword>
<comment type="caution">
    <text evidence="11">The sequence shown here is derived from an EMBL/GenBank/DDBJ whole genome shotgun (WGS) entry which is preliminary data.</text>
</comment>
<evidence type="ECO:0000313" key="12">
    <source>
        <dbReference type="Proteomes" id="UP000185628"/>
    </source>
</evidence>
<evidence type="ECO:0000256" key="2">
    <source>
        <dbReference type="ARBA" id="ARBA00022475"/>
    </source>
</evidence>
<dbReference type="Pfam" id="PF02537">
    <property type="entry name" value="CRCB"/>
    <property type="match status" value="1"/>
</dbReference>
<comment type="similarity">
    <text evidence="7 10">Belongs to the fluoride channel Fluc/FEX (TC 1.A.43) family.</text>
</comment>
<sequence>MSRVALDTTIRRRRPGPLGIALVNVVGSLLLGLLAGACLDPTLFLIAGVGLCGSFTTFSTAILDVVSRWQRRARIAAVALLLLTLGCSLLACAAGYAIGLRL</sequence>
<keyword evidence="5 10" id="KW-0472">Membrane</keyword>
<dbReference type="AlphaFoldDB" id="A0A1Q5PZX5"/>
<comment type="function">
    <text evidence="9 10">Fluoride-specific ion channel. Important for reducing fluoride concentration in the cell, thus reducing its toxicity.</text>
</comment>
<evidence type="ECO:0000313" key="11">
    <source>
        <dbReference type="EMBL" id="OKL53188.1"/>
    </source>
</evidence>
<evidence type="ECO:0000256" key="7">
    <source>
        <dbReference type="ARBA" id="ARBA00035120"/>
    </source>
</evidence>
<dbReference type="GO" id="GO:0005886">
    <property type="term" value="C:plasma membrane"/>
    <property type="evidence" value="ECO:0007669"/>
    <property type="project" value="UniProtKB-SubCell"/>
</dbReference>
<dbReference type="GO" id="GO:0140114">
    <property type="term" value="P:cellular detoxification of fluoride"/>
    <property type="evidence" value="ECO:0007669"/>
    <property type="project" value="UniProtKB-UniRule"/>
</dbReference>
<keyword evidence="3 10" id="KW-0812">Transmembrane</keyword>
<feature type="transmembrane region" description="Helical" evidence="10">
    <location>
        <begin position="43"/>
        <end position="63"/>
    </location>
</feature>